<dbReference type="GO" id="GO:0016787">
    <property type="term" value="F:hydrolase activity"/>
    <property type="evidence" value="ECO:0007669"/>
    <property type="project" value="UniProtKB-KW"/>
</dbReference>
<feature type="domain" description="Beta-lactamase-related" evidence="1">
    <location>
        <begin position="106"/>
        <end position="419"/>
    </location>
</feature>
<dbReference type="RefSeq" id="WP_317226188.1">
    <property type="nucleotide sequence ID" value="NZ_JAWJEJ010000001.1"/>
</dbReference>
<name>A0ABU3Y6I1_9SPHN</name>
<dbReference type="InterPro" id="IPR001466">
    <property type="entry name" value="Beta-lactam-related"/>
</dbReference>
<evidence type="ECO:0000259" key="1">
    <source>
        <dbReference type="Pfam" id="PF00144"/>
    </source>
</evidence>
<dbReference type="Pfam" id="PF00144">
    <property type="entry name" value="Beta-lactamase"/>
    <property type="match status" value="1"/>
</dbReference>
<proteinExistence type="predicted"/>
<evidence type="ECO:0000313" key="2">
    <source>
        <dbReference type="EMBL" id="MDV3457023.1"/>
    </source>
</evidence>
<dbReference type="Proteomes" id="UP001273531">
    <property type="component" value="Unassembled WGS sequence"/>
</dbReference>
<dbReference type="InterPro" id="IPR012338">
    <property type="entry name" value="Beta-lactam/transpept-like"/>
</dbReference>
<dbReference type="EMBL" id="JAWJEJ010000001">
    <property type="protein sequence ID" value="MDV3457023.1"/>
    <property type="molecule type" value="Genomic_DNA"/>
</dbReference>
<dbReference type="PANTHER" id="PTHR46825">
    <property type="entry name" value="D-ALANYL-D-ALANINE-CARBOXYPEPTIDASE/ENDOPEPTIDASE AMPH"/>
    <property type="match status" value="1"/>
</dbReference>
<accession>A0ABU3Y6I1</accession>
<dbReference type="PANTHER" id="PTHR46825:SF12">
    <property type="entry name" value="PENICILLIN-BINDING PROTEIN 4"/>
    <property type="match status" value="1"/>
</dbReference>
<organism evidence="2 3">
    <name type="scientific">Sphingomonas agrestis</name>
    <dbReference type="NCBI Taxonomy" id="3080540"/>
    <lineage>
        <taxon>Bacteria</taxon>
        <taxon>Pseudomonadati</taxon>
        <taxon>Pseudomonadota</taxon>
        <taxon>Alphaproteobacteria</taxon>
        <taxon>Sphingomonadales</taxon>
        <taxon>Sphingomonadaceae</taxon>
        <taxon>Sphingomonas</taxon>
    </lineage>
</organism>
<comment type="caution">
    <text evidence="2">The sequence shown here is derived from an EMBL/GenBank/DDBJ whole genome shotgun (WGS) entry which is preliminary data.</text>
</comment>
<evidence type="ECO:0000313" key="3">
    <source>
        <dbReference type="Proteomes" id="UP001273531"/>
    </source>
</evidence>
<protein>
    <submittedName>
        <fullName evidence="2">Serine hydrolase</fullName>
    </submittedName>
</protein>
<dbReference type="Gene3D" id="3.40.710.10">
    <property type="entry name" value="DD-peptidase/beta-lactamase superfamily"/>
    <property type="match status" value="1"/>
</dbReference>
<dbReference type="SUPFAM" id="SSF56601">
    <property type="entry name" value="beta-lactamase/transpeptidase-like"/>
    <property type="match status" value="1"/>
</dbReference>
<keyword evidence="3" id="KW-1185">Reference proteome</keyword>
<reference evidence="2 3" key="1">
    <citation type="submission" date="2023-10" db="EMBL/GenBank/DDBJ databases">
        <title>Sphingomonas sp. HF-S4 16S ribosomal RNA gene Genome sequencing and assembly.</title>
        <authorList>
            <person name="Lee H."/>
        </authorList>
    </citation>
    <scope>NUCLEOTIDE SEQUENCE [LARGE SCALE GENOMIC DNA]</scope>
    <source>
        <strain evidence="2 3">HF-S4</strain>
    </source>
</reference>
<sequence length="536" mass="57700">MADFNICKALRPGNDCVSARWQPQRQAASQSAPHRCGKTFMMRLFLLPCATFLLWGQGAQAQSMSATTVDEATPSTVQASIARVELGLSTPVVVKGAPEQKMSLIERMAFYQVPAVSIALINKGRIEWARAYGEADIASHRRATVRTLFQAGSISKSLTAIGALRLVEQGKLALDGDANRQLSSWKIPQNEYTRLKAVTLRMLLNHSAGMTVHGYSGYAQGQPVPSLLQVLDGVAPANSEPVRVDLAPGSAWRYSGGGYEIVQLMVSEASGQPFDRYMKTAVLDRMGMDQSSFAPLPAAQRNLTATAYHGDGKAVTGEWHIYPESSAAGLWSTPTDLARVVLEVQQAEAGKSDKILSQKTASSMLMRGLGQYGLGFFVDKVGDRTSFGHSGGTAGFRSQLYGYTRSGQGVVIMTNSDNGAALIDEILGSVAAEYGWPEFKVIEKAAIPGDAAANGQVAGDYQLLDKPAHIVAEGDRLFFQSDLFGAGRMELFAESKSEFFMTAQDMTIRFEHGDDGEVVGFSLLRGGNAYPAQKAR</sequence>
<keyword evidence="2" id="KW-0378">Hydrolase</keyword>
<gene>
    <name evidence="2" type="ORF">RZN05_08520</name>
</gene>
<dbReference type="InterPro" id="IPR050491">
    <property type="entry name" value="AmpC-like"/>
</dbReference>